<keyword evidence="3" id="KW-1035">Host cytoplasm</keyword>
<evidence type="ECO:0000313" key="8">
    <source>
        <dbReference type="Proteomes" id="UP001623660"/>
    </source>
</evidence>
<feature type="chain" id="PRO_5045577850" description="Lysozyme" evidence="5">
    <location>
        <begin position="29"/>
        <end position="666"/>
    </location>
</feature>
<keyword evidence="8" id="KW-1185">Reference proteome</keyword>
<dbReference type="PANTHER" id="PTHR30032:SF8">
    <property type="entry name" value="GERMINATION-SPECIFIC N-ACETYLMURAMOYL-L-ALANINE AMIDASE"/>
    <property type="match status" value="1"/>
</dbReference>
<keyword evidence="5" id="KW-0732">Signal</keyword>
<dbReference type="Pfam" id="PF02368">
    <property type="entry name" value="Big_2"/>
    <property type="match status" value="2"/>
</dbReference>
<organism evidence="7 8">
    <name type="scientific">Candidatus Clostridium eludens</name>
    <dbReference type="NCBI Taxonomy" id="3381663"/>
    <lineage>
        <taxon>Bacteria</taxon>
        <taxon>Bacillati</taxon>
        <taxon>Bacillota</taxon>
        <taxon>Clostridia</taxon>
        <taxon>Eubacteriales</taxon>
        <taxon>Clostridiaceae</taxon>
        <taxon>Clostridium</taxon>
    </lineage>
</organism>
<dbReference type="InterPro" id="IPR002196">
    <property type="entry name" value="Glyco_hydro_24"/>
</dbReference>
<keyword evidence="2 4" id="KW-0081">Bacteriolytic enzyme</keyword>
<evidence type="ECO:0000256" key="2">
    <source>
        <dbReference type="ARBA" id="ARBA00022638"/>
    </source>
</evidence>
<dbReference type="InterPro" id="IPR023347">
    <property type="entry name" value="Lysozyme_dom_sf"/>
</dbReference>
<comment type="similarity">
    <text evidence="4">Belongs to the glycosyl hydrolase 24 family.</text>
</comment>
<keyword evidence="4" id="KW-0378">Hydrolase</keyword>
<dbReference type="Proteomes" id="UP001623660">
    <property type="component" value="Unassembled WGS sequence"/>
</dbReference>
<evidence type="ECO:0000256" key="4">
    <source>
        <dbReference type="RuleBase" id="RU003788"/>
    </source>
</evidence>
<keyword evidence="1 4" id="KW-0929">Antimicrobial</keyword>
<dbReference type="InterPro" id="IPR003343">
    <property type="entry name" value="Big_2"/>
</dbReference>
<dbReference type="Gene3D" id="3.40.50.12090">
    <property type="match status" value="3"/>
</dbReference>
<dbReference type="Gene3D" id="1.10.530.40">
    <property type="match status" value="1"/>
</dbReference>
<dbReference type="RefSeq" id="WP_406794925.1">
    <property type="nucleotide sequence ID" value="NZ_JBJHZX010000098.1"/>
</dbReference>
<evidence type="ECO:0000256" key="3">
    <source>
        <dbReference type="ARBA" id="ARBA00023200"/>
    </source>
</evidence>
<dbReference type="InterPro" id="IPR023346">
    <property type="entry name" value="Lysozyme-like_dom_sf"/>
</dbReference>
<feature type="domain" description="BIG2" evidence="6">
    <location>
        <begin position="333"/>
        <end position="410"/>
    </location>
</feature>
<keyword evidence="4" id="KW-0326">Glycosidase</keyword>
<evidence type="ECO:0000313" key="7">
    <source>
        <dbReference type="EMBL" id="MFL0198810.1"/>
    </source>
</evidence>
<evidence type="ECO:0000256" key="5">
    <source>
        <dbReference type="SAM" id="SignalP"/>
    </source>
</evidence>
<proteinExistence type="inferred from homology"/>
<evidence type="ECO:0000259" key="6">
    <source>
        <dbReference type="SMART" id="SM00635"/>
    </source>
</evidence>
<protein>
    <recommendedName>
        <fullName evidence="4">Lysozyme</fullName>
        <ecNumber evidence="4">3.2.1.17</ecNumber>
    </recommendedName>
</protein>
<feature type="signal peptide" evidence="5">
    <location>
        <begin position="1"/>
        <end position="28"/>
    </location>
</feature>
<dbReference type="InterPro" id="IPR007253">
    <property type="entry name" value="Cell_wall-bd_2"/>
</dbReference>
<reference evidence="7 8" key="1">
    <citation type="submission" date="2024-11" db="EMBL/GenBank/DDBJ databases">
        <authorList>
            <person name="Heng Y.C."/>
            <person name="Lim A.C.H."/>
            <person name="Lee J.K.Y."/>
            <person name="Kittelmann S."/>
        </authorList>
    </citation>
    <scope>NUCLEOTIDE SEQUENCE [LARGE SCALE GENOMIC DNA]</scope>
    <source>
        <strain evidence="7 8">WILCCON 0269</strain>
    </source>
</reference>
<comment type="caution">
    <text evidence="7">The sequence shown here is derived from an EMBL/GenBank/DDBJ whole genome shotgun (WGS) entry which is preliminary data.</text>
</comment>
<dbReference type="Pfam" id="PF00959">
    <property type="entry name" value="Phage_lysozyme"/>
    <property type="match status" value="1"/>
</dbReference>
<dbReference type="SUPFAM" id="SSF53955">
    <property type="entry name" value="Lysozyme-like"/>
    <property type="match status" value="1"/>
</dbReference>
<dbReference type="SUPFAM" id="SSF49373">
    <property type="entry name" value="Invasin/intimin cell-adhesion fragments"/>
    <property type="match status" value="2"/>
</dbReference>
<dbReference type="CDD" id="cd00737">
    <property type="entry name" value="lyz_endolysin_autolysin"/>
    <property type="match status" value="1"/>
</dbReference>
<dbReference type="Gene3D" id="2.60.40.1080">
    <property type="match status" value="2"/>
</dbReference>
<accession>A0ABW8SXW0</accession>
<name>A0ABW8SXW0_9CLOT</name>
<comment type="catalytic activity">
    <reaction evidence="4">
        <text>Hydrolysis of (1-&gt;4)-beta-linkages between N-acetylmuramic acid and N-acetyl-D-glucosamine residues in a peptidoglycan and between N-acetyl-D-glucosamine residues in chitodextrins.</text>
        <dbReference type="EC" id="3.2.1.17"/>
    </reaction>
</comment>
<dbReference type="InterPro" id="IPR008964">
    <property type="entry name" value="Invasin/intimin_cell_adhesion"/>
</dbReference>
<dbReference type="Pfam" id="PF04122">
    <property type="entry name" value="CW_binding_2"/>
    <property type="match status" value="3"/>
</dbReference>
<dbReference type="EC" id="3.2.1.17" evidence="4"/>
<evidence type="ECO:0000256" key="1">
    <source>
        <dbReference type="ARBA" id="ARBA00022529"/>
    </source>
</evidence>
<dbReference type="EMBL" id="JBJHZX010000098">
    <property type="protein sequence ID" value="MFL0198810.1"/>
    <property type="molecule type" value="Genomic_DNA"/>
</dbReference>
<dbReference type="PROSITE" id="PS51257">
    <property type="entry name" value="PROKAR_LIPOPROTEIN"/>
    <property type="match status" value="1"/>
</dbReference>
<gene>
    <name evidence="7" type="ORF">ACJDU8_25145</name>
</gene>
<feature type="domain" description="BIG2" evidence="6">
    <location>
        <begin position="419"/>
        <end position="496"/>
    </location>
</feature>
<dbReference type="InterPro" id="IPR033907">
    <property type="entry name" value="Endolysin_autolysin"/>
</dbReference>
<dbReference type="PANTHER" id="PTHR30032">
    <property type="entry name" value="N-ACETYLMURAMOYL-L-ALANINE AMIDASE-RELATED"/>
    <property type="match status" value="1"/>
</dbReference>
<dbReference type="SMART" id="SM00635">
    <property type="entry name" value="BID_2"/>
    <property type="match status" value="2"/>
</dbReference>
<sequence>MLIKKKFFVIILSSLFLCVILSCSPVFAQDSNTATERLYGSDRYETSVAISTAGWVHSNTVIIASGLNYPDALSASALAKVKDAPILLTDTDALEPSIIAEIKRLNATQAIIIGGTGIIGTGIEEQLTGLGISITRIGGTDRYDTSEKVAEIVGVKNGIIVSSALNFPDALSIAPIAGIMAMPILISPEHSLNENIAAFIKGKSIPVSYLVGGTGVLDSTIDSSLPNSKRISGDDRYATNLSVNNQFSGNLNFNTIYLASGNDFPDALCGAALAAKNDAPIFLTDKDSISEATINFIKSKNVQHVVILGGNGSVSQNLQNTVDAIISTSNVVQPASVSLDKTTDTLTVGGTDTLTSTVTPDNATNKAVTWTSSNNAIATVDATGNVTAVSPGTATIIATTADGGTTASCTVTVNNPIVEATSVSLDKTTDTLTVGGTDTLTSTVTPDNATNKAVTWTSSNNAIATVDATGNVTAVSPGAATIIATTTDGGTTASCTITVFNPGPGHMLISELLVNFTASYEGYSAIPYGGADSQNSTIGYGHVILPGEKYSNLTEQQAWNLLMKDLQSTANGVNSFTDSLTLSQQQFDALVDFAYNCGVNALQESTLFNDISAGASADTLKTDFQIWSYCNGTPLIGLYRRRIDEWQIYTSGDYTRDYPTAPAGYV</sequence>
<dbReference type="InterPro" id="IPR051922">
    <property type="entry name" value="Bact_Sporulation_Assoc"/>
</dbReference>